<keyword evidence="1" id="KW-0812">Transmembrane</keyword>
<evidence type="ECO:0000313" key="2">
    <source>
        <dbReference type="EMBL" id="KAJ3653619.1"/>
    </source>
</evidence>
<protein>
    <submittedName>
        <fullName evidence="2">Uncharacterized protein</fullName>
    </submittedName>
</protein>
<dbReference type="PANTHER" id="PTHR24192:SF3">
    <property type="entry name" value="ANKYRIN REPEAT DOMAIN 40"/>
    <property type="match status" value="1"/>
</dbReference>
<name>A0AA38MF19_9CUCU</name>
<evidence type="ECO:0000313" key="3">
    <source>
        <dbReference type="Proteomes" id="UP001168821"/>
    </source>
</evidence>
<gene>
    <name evidence="2" type="ORF">Zmor_012859</name>
</gene>
<dbReference type="Proteomes" id="UP001168821">
    <property type="component" value="Unassembled WGS sequence"/>
</dbReference>
<feature type="transmembrane region" description="Helical" evidence="1">
    <location>
        <begin position="56"/>
        <end position="84"/>
    </location>
</feature>
<evidence type="ECO:0000256" key="1">
    <source>
        <dbReference type="SAM" id="Phobius"/>
    </source>
</evidence>
<organism evidence="2 3">
    <name type="scientific">Zophobas morio</name>
    <dbReference type="NCBI Taxonomy" id="2755281"/>
    <lineage>
        <taxon>Eukaryota</taxon>
        <taxon>Metazoa</taxon>
        <taxon>Ecdysozoa</taxon>
        <taxon>Arthropoda</taxon>
        <taxon>Hexapoda</taxon>
        <taxon>Insecta</taxon>
        <taxon>Pterygota</taxon>
        <taxon>Neoptera</taxon>
        <taxon>Endopterygota</taxon>
        <taxon>Coleoptera</taxon>
        <taxon>Polyphaga</taxon>
        <taxon>Cucujiformia</taxon>
        <taxon>Tenebrionidae</taxon>
        <taxon>Zophobas</taxon>
    </lineage>
</organism>
<keyword evidence="1" id="KW-1133">Transmembrane helix</keyword>
<feature type="transmembrane region" description="Helical" evidence="1">
    <location>
        <begin position="96"/>
        <end position="115"/>
    </location>
</feature>
<dbReference type="InterPro" id="IPR039195">
    <property type="entry name" value="ANKRD40"/>
</dbReference>
<dbReference type="PANTHER" id="PTHR24192">
    <property type="entry name" value="ANKYRIN REPEAT DOMAIN 40"/>
    <property type="match status" value="1"/>
</dbReference>
<sequence length="215" mass="25562">MEKLKVVLCKFFFNQSPKATDGEKYDHVVTIEDADERTEVKRISPKTDKKKEHYKFAFMTDVFICCLICLLWATIFSLFVRFVIVVPTDKNNLHEYLYISCFVIILIVSVSSIQFESLFVKRLERFTPKVAVVVKKNQAKKSYILRIRMAGDKEFIETELDETKLSYDEVLEVCCRELKVEKKEVQRLWKVPETRIRGDEDIKRFRRLEYLEVHV</sequence>
<keyword evidence="1" id="KW-0472">Membrane</keyword>
<comment type="caution">
    <text evidence="2">The sequence shown here is derived from an EMBL/GenBank/DDBJ whole genome shotgun (WGS) entry which is preliminary data.</text>
</comment>
<accession>A0AA38MF19</accession>
<dbReference type="AlphaFoldDB" id="A0AA38MF19"/>
<proteinExistence type="predicted"/>
<keyword evidence="3" id="KW-1185">Reference proteome</keyword>
<dbReference type="EMBL" id="JALNTZ010000004">
    <property type="protein sequence ID" value="KAJ3653619.1"/>
    <property type="molecule type" value="Genomic_DNA"/>
</dbReference>
<reference evidence="2" key="1">
    <citation type="journal article" date="2023" name="G3 (Bethesda)">
        <title>Whole genome assemblies of Zophobas morio and Tenebrio molitor.</title>
        <authorList>
            <person name="Kaur S."/>
            <person name="Stinson S.A."/>
            <person name="diCenzo G.C."/>
        </authorList>
    </citation>
    <scope>NUCLEOTIDE SEQUENCE</scope>
    <source>
        <strain evidence="2">QUZm001</strain>
    </source>
</reference>